<comment type="caution">
    <text evidence="2">The sequence shown here is derived from an EMBL/GenBank/DDBJ whole genome shotgun (WGS) entry which is preliminary data.</text>
</comment>
<keyword evidence="3" id="KW-1185">Reference proteome</keyword>
<dbReference type="RefSeq" id="WP_172344741.1">
    <property type="nucleotide sequence ID" value="NZ_CATJFF010000071.1"/>
</dbReference>
<name>A0ABX2B4B4_9BACT</name>
<evidence type="ECO:0000313" key="3">
    <source>
        <dbReference type="Proteomes" id="UP000820977"/>
    </source>
</evidence>
<proteinExistence type="predicted"/>
<gene>
    <name evidence="2" type="ORF">HPS54_06945</name>
</gene>
<accession>A0ABX2B4B4</accession>
<evidence type="ECO:0000313" key="2">
    <source>
        <dbReference type="EMBL" id="NPE25252.1"/>
    </source>
</evidence>
<dbReference type="Proteomes" id="UP000820977">
    <property type="component" value="Unassembled WGS sequence"/>
</dbReference>
<evidence type="ECO:0000256" key="1">
    <source>
        <dbReference type="SAM" id="MobiDB-lite"/>
    </source>
</evidence>
<feature type="region of interest" description="Disordered" evidence="1">
    <location>
        <begin position="24"/>
        <end position="64"/>
    </location>
</feature>
<sequence>MRNKYIAPSIHIIVLDSELNFMSGSSATEPSDLITPNDEVGNGTQLSRFHTPFDDEEDEEDDDW</sequence>
<organism evidence="2 3">
    <name type="scientific">Xylanibacter caecicola</name>
    <dbReference type="NCBI Taxonomy" id="2736294"/>
    <lineage>
        <taxon>Bacteria</taxon>
        <taxon>Pseudomonadati</taxon>
        <taxon>Bacteroidota</taxon>
        <taxon>Bacteroidia</taxon>
        <taxon>Bacteroidales</taxon>
        <taxon>Prevotellaceae</taxon>
        <taxon>Xylanibacter</taxon>
    </lineage>
</organism>
<reference evidence="2 3" key="1">
    <citation type="submission" date="2020-05" db="EMBL/GenBank/DDBJ databases">
        <title>Distinct polysaccharide utilization as determinants for interspecies competition between intestinal Prevotella spp.</title>
        <authorList>
            <person name="Galvez E.J.C."/>
            <person name="Iljazovic A."/>
            <person name="Strowig T."/>
        </authorList>
    </citation>
    <scope>NUCLEOTIDE SEQUENCE [LARGE SCALE GENOMIC DNA]</scope>
    <source>
        <strain evidence="2 3">PCHR</strain>
    </source>
</reference>
<dbReference type="EMBL" id="JABKKJ010000009">
    <property type="protein sequence ID" value="NPE25252.1"/>
    <property type="molecule type" value="Genomic_DNA"/>
</dbReference>
<feature type="compositionally biased region" description="Acidic residues" evidence="1">
    <location>
        <begin position="54"/>
        <end position="64"/>
    </location>
</feature>
<protein>
    <submittedName>
        <fullName evidence="2">Uncharacterized protein</fullName>
    </submittedName>
</protein>